<reference evidence="1" key="1">
    <citation type="submission" date="2021-03" db="EMBL/GenBank/DDBJ databases">
        <title>Genomic Encyclopedia of Type Strains, Phase IV (KMG-IV): sequencing the most valuable type-strain genomes for metagenomic binning, comparative biology and taxonomic classification.</title>
        <authorList>
            <person name="Goeker M."/>
        </authorList>
    </citation>
    <scope>NUCLEOTIDE SEQUENCE</scope>
    <source>
        <strain evidence="1">DSM 107338</strain>
    </source>
</reference>
<organism evidence="1 2">
    <name type="scientific">Oceanobacillus polygoni</name>
    <dbReference type="NCBI Taxonomy" id="1235259"/>
    <lineage>
        <taxon>Bacteria</taxon>
        <taxon>Bacillati</taxon>
        <taxon>Bacillota</taxon>
        <taxon>Bacilli</taxon>
        <taxon>Bacillales</taxon>
        <taxon>Bacillaceae</taxon>
        <taxon>Oceanobacillus</taxon>
    </lineage>
</organism>
<dbReference type="EMBL" id="JAGGMB010000001">
    <property type="protein sequence ID" value="MBP2075867.1"/>
    <property type="molecule type" value="Genomic_DNA"/>
</dbReference>
<accession>A0A9X1CE43</accession>
<name>A0A9X1CE43_9BACI</name>
<sequence>MKTILLLPTIRIICLPITFKDPKGLLNSKV</sequence>
<protein>
    <submittedName>
        <fullName evidence="1">Uncharacterized protein</fullName>
    </submittedName>
</protein>
<evidence type="ECO:0000313" key="1">
    <source>
        <dbReference type="EMBL" id="MBP2075867.1"/>
    </source>
</evidence>
<comment type="caution">
    <text evidence="1">The sequence shown here is derived from an EMBL/GenBank/DDBJ whole genome shotgun (WGS) entry which is preliminary data.</text>
</comment>
<gene>
    <name evidence="1" type="ORF">J2Z64_000078</name>
</gene>
<keyword evidence="2" id="KW-1185">Reference proteome</keyword>
<dbReference type="Proteomes" id="UP001138793">
    <property type="component" value="Unassembled WGS sequence"/>
</dbReference>
<evidence type="ECO:0000313" key="2">
    <source>
        <dbReference type="Proteomes" id="UP001138793"/>
    </source>
</evidence>
<dbReference type="AlphaFoldDB" id="A0A9X1CE43"/>
<proteinExistence type="predicted"/>